<accession>A0ABT3N6R0</accession>
<dbReference type="EMBL" id="JAPFPW010000003">
    <property type="protein sequence ID" value="MCW7753139.1"/>
    <property type="molecule type" value="Genomic_DNA"/>
</dbReference>
<name>A0ABT3N6R0_9BACT</name>
<comment type="caution">
    <text evidence="1">The sequence shown here is derived from an EMBL/GenBank/DDBJ whole genome shotgun (WGS) entry which is preliminary data.</text>
</comment>
<sequence length="131" mass="14291">MTKKQSKVMRSFQIRMITQLAQGSFSSIDLKNEIFVKWLVGYMAAHQIPFQLVPMGAGVTRIVLSGCLCSHCQGKGFVPDSEENGLQRPHLLEALEEENEDQVISCCGDSCNCENGCGSGGTCCSERRNAA</sequence>
<evidence type="ECO:0000313" key="1">
    <source>
        <dbReference type="EMBL" id="MCW7753139.1"/>
    </source>
</evidence>
<dbReference type="RefSeq" id="WP_265423996.1">
    <property type="nucleotide sequence ID" value="NZ_JAPFPW010000003.1"/>
</dbReference>
<dbReference type="Proteomes" id="UP001209681">
    <property type="component" value="Unassembled WGS sequence"/>
</dbReference>
<proteinExistence type="predicted"/>
<evidence type="ECO:0000313" key="2">
    <source>
        <dbReference type="Proteomes" id="UP001209681"/>
    </source>
</evidence>
<protein>
    <submittedName>
        <fullName evidence="1">Uncharacterized protein</fullName>
    </submittedName>
</protein>
<keyword evidence="2" id="KW-1185">Reference proteome</keyword>
<organism evidence="1 2">
    <name type="scientific">Desulfobotulus pelophilus</name>
    <dbReference type="NCBI Taxonomy" id="2823377"/>
    <lineage>
        <taxon>Bacteria</taxon>
        <taxon>Pseudomonadati</taxon>
        <taxon>Thermodesulfobacteriota</taxon>
        <taxon>Desulfobacteria</taxon>
        <taxon>Desulfobacterales</taxon>
        <taxon>Desulfobacteraceae</taxon>
        <taxon>Desulfobotulus</taxon>
    </lineage>
</organism>
<gene>
    <name evidence="1" type="ORF">OOT00_03970</name>
</gene>
<reference evidence="1 2" key="1">
    <citation type="submission" date="2022-11" db="EMBL/GenBank/DDBJ databases">
        <title>Desulfobotulus tamanensis H1 sp. nov. - anaerobic, alkaliphilic, sulphate reducing bacterium isolated from terrestrial mud volcano.</title>
        <authorList>
            <person name="Frolova A."/>
            <person name="Merkel A.Y."/>
            <person name="Slobodkin A.I."/>
        </authorList>
    </citation>
    <scope>NUCLEOTIDE SEQUENCE [LARGE SCALE GENOMIC DNA]</scope>
    <source>
        <strain evidence="1 2">H1</strain>
    </source>
</reference>